<sequence length="101" mass="11591">MKERQIWWSVFTGGLGCGAWWFRVLARRGKGGKLGGVRVTGRRREEECGAAVAVDGISPEKRRRREWRWSCGSNGLCQKRGKRVLVRLSFGWKRGLSVKRE</sequence>
<protein>
    <submittedName>
        <fullName evidence="2">Uncharacterized protein</fullName>
    </submittedName>
</protein>
<dbReference type="Proteomes" id="UP000823775">
    <property type="component" value="Unassembled WGS sequence"/>
</dbReference>
<evidence type="ECO:0000256" key="1">
    <source>
        <dbReference type="SAM" id="Phobius"/>
    </source>
</evidence>
<evidence type="ECO:0000313" key="3">
    <source>
        <dbReference type="Proteomes" id="UP000823775"/>
    </source>
</evidence>
<accession>A0ABS8VCG4</accession>
<keyword evidence="3" id="KW-1185">Reference proteome</keyword>
<keyword evidence="1" id="KW-0812">Transmembrane</keyword>
<feature type="non-terminal residue" evidence="2">
    <location>
        <position position="101"/>
    </location>
</feature>
<name>A0ABS8VCG4_DATST</name>
<reference evidence="2 3" key="1">
    <citation type="journal article" date="2021" name="BMC Genomics">
        <title>Datura genome reveals duplications of psychoactive alkaloid biosynthetic genes and high mutation rate following tissue culture.</title>
        <authorList>
            <person name="Rajewski A."/>
            <person name="Carter-House D."/>
            <person name="Stajich J."/>
            <person name="Litt A."/>
        </authorList>
    </citation>
    <scope>NUCLEOTIDE SEQUENCE [LARGE SCALE GENOMIC DNA]</scope>
    <source>
        <strain evidence="2">AR-01</strain>
    </source>
</reference>
<comment type="caution">
    <text evidence="2">The sequence shown here is derived from an EMBL/GenBank/DDBJ whole genome shotgun (WGS) entry which is preliminary data.</text>
</comment>
<feature type="transmembrane region" description="Helical" evidence="1">
    <location>
        <begin position="6"/>
        <end position="26"/>
    </location>
</feature>
<dbReference type="PROSITE" id="PS51257">
    <property type="entry name" value="PROKAR_LIPOPROTEIN"/>
    <property type="match status" value="1"/>
</dbReference>
<organism evidence="2 3">
    <name type="scientific">Datura stramonium</name>
    <name type="common">Jimsonweed</name>
    <name type="synonym">Common thornapple</name>
    <dbReference type="NCBI Taxonomy" id="4076"/>
    <lineage>
        <taxon>Eukaryota</taxon>
        <taxon>Viridiplantae</taxon>
        <taxon>Streptophyta</taxon>
        <taxon>Embryophyta</taxon>
        <taxon>Tracheophyta</taxon>
        <taxon>Spermatophyta</taxon>
        <taxon>Magnoliopsida</taxon>
        <taxon>eudicotyledons</taxon>
        <taxon>Gunneridae</taxon>
        <taxon>Pentapetalae</taxon>
        <taxon>asterids</taxon>
        <taxon>lamiids</taxon>
        <taxon>Solanales</taxon>
        <taxon>Solanaceae</taxon>
        <taxon>Solanoideae</taxon>
        <taxon>Datureae</taxon>
        <taxon>Datura</taxon>
    </lineage>
</organism>
<gene>
    <name evidence="2" type="ORF">HAX54_032665</name>
</gene>
<keyword evidence="1" id="KW-1133">Transmembrane helix</keyword>
<proteinExistence type="predicted"/>
<evidence type="ECO:0000313" key="2">
    <source>
        <dbReference type="EMBL" id="MCD9644451.1"/>
    </source>
</evidence>
<keyword evidence="1" id="KW-0472">Membrane</keyword>
<dbReference type="EMBL" id="JACEIK010004154">
    <property type="protein sequence ID" value="MCD9644451.1"/>
    <property type="molecule type" value="Genomic_DNA"/>
</dbReference>